<accession>A0A210R158</accession>
<protein>
    <submittedName>
        <fullName evidence="2">Uncharacterized protein YwbO</fullName>
    </submittedName>
</protein>
<keyword evidence="3" id="KW-1185">Reference proteome</keyword>
<dbReference type="OrthoDB" id="1930760at2759"/>
<dbReference type="Pfam" id="PF01323">
    <property type="entry name" value="DSBA"/>
    <property type="match status" value="1"/>
</dbReference>
<dbReference type="SUPFAM" id="SSF52833">
    <property type="entry name" value="Thioredoxin-like"/>
    <property type="match status" value="1"/>
</dbReference>
<dbReference type="InterPro" id="IPR036249">
    <property type="entry name" value="Thioredoxin-like_sf"/>
</dbReference>
<dbReference type="EMBL" id="NEDP02000973">
    <property type="protein sequence ID" value="OWF54605.1"/>
    <property type="molecule type" value="Genomic_DNA"/>
</dbReference>
<dbReference type="CDD" id="cd03024">
    <property type="entry name" value="DsbA_FrnE"/>
    <property type="match status" value="1"/>
</dbReference>
<feature type="domain" description="DSBA-like thioredoxin" evidence="1">
    <location>
        <begin position="3"/>
        <end position="176"/>
    </location>
</feature>
<reference evidence="2 3" key="1">
    <citation type="journal article" date="2017" name="Nat. Ecol. Evol.">
        <title>Scallop genome provides insights into evolution of bilaterian karyotype and development.</title>
        <authorList>
            <person name="Wang S."/>
            <person name="Zhang J."/>
            <person name="Jiao W."/>
            <person name="Li J."/>
            <person name="Xun X."/>
            <person name="Sun Y."/>
            <person name="Guo X."/>
            <person name="Huan P."/>
            <person name="Dong B."/>
            <person name="Zhang L."/>
            <person name="Hu X."/>
            <person name="Sun X."/>
            <person name="Wang J."/>
            <person name="Zhao C."/>
            <person name="Wang Y."/>
            <person name="Wang D."/>
            <person name="Huang X."/>
            <person name="Wang R."/>
            <person name="Lv J."/>
            <person name="Li Y."/>
            <person name="Zhang Z."/>
            <person name="Liu B."/>
            <person name="Lu W."/>
            <person name="Hui Y."/>
            <person name="Liang J."/>
            <person name="Zhou Z."/>
            <person name="Hou R."/>
            <person name="Li X."/>
            <person name="Liu Y."/>
            <person name="Li H."/>
            <person name="Ning X."/>
            <person name="Lin Y."/>
            <person name="Zhao L."/>
            <person name="Xing Q."/>
            <person name="Dou J."/>
            <person name="Li Y."/>
            <person name="Mao J."/>
            <person name="Guo H."/>
            <person name="Dou H."/>
            <person name="Li T."/>
            <person name="Mu C."/>
            <person name="Jiang W."/>
            <person name="Fu Q."/>
            <person name="Fu X."/>
            <person name="Miao Y."/>
            <person name="Liu J."/>
            <person name="Yu Q."/>
            <person name="Li R."/>
            <person name="Liao H."/>
            <person name="Li X."/>
            <person name="Kong Y."/>
            <person name="Jiang Z."/>
            <person name="Chourrout D."/>
            <person name="Li R."/>
            <person name="Bao Z."/>
        </authorList>
    </citation>
    <scope>NUCLEOTIDE SEQUENCE [LARGE SCALE GENOMIC DNA]</scope>
    <source>
        <strain evidence="2 3">PY_sf001</strain>
    </source>
</reference>
<dbReference type="PANTHER" id="PTHR13887:SF41">
    <property type="entry name" value="THIOREDOXIN SUPERFAMILY PROTEIN"/>
    <property type="match status" value="1"/>
</dbReference>
<dbReference type="AlphaFoldDB" id="A0A210R158"/>
<dbReference type="STRING" id="6573.A0A210R158"/>
<evidence type="ECO:0000313" key="2">
    <source>
        <dbReference type="EMBL" id="OWF54605.1"/>
    </source>
</evidence>
<dbReference type="Proteomes" id="UP000242188">
    <property type="component" value="Unassembled WGS sequence"/>
</dbReference>
<proteinExistence type="predicted"/>
<organism evidence="2 3">
    <name type="scientific">Mizuhopecten yessoensis</name>
    <name type="common">Japanese scallop</name>
    <name type="synonym">Patinopecten yessoensis</name>
    <dbReference type="NCBI Taxonomy" id="6573"/>
    <lineage>
        <taxon>Eukaryota</taxon>
        <taxon>Metazoa</taxon>
        <taxon>Spiralia</taxon>
        <taxon>Lophotrochozoa</taxon>
        <taxon>Mollusca</taxon>
        <taxon>Bivalvia</taxon>
        <taxon>Autobranchia</taxon>
        <taxon>Pteriomorphia</taxon>
        <taxon>Pectinida</taxon>
        <taxon>Pectinoidea</taxon>
        <taxon>Pectinidae</taxon>
        <taxon>Mizuhopecten</taxon>
    </lineage>
</organism>
<dbReference type="InterPro" id="IPR001853">
    <property type="entry name" value="DSBA-like_thioredoxin_dom"/>
</dbReference>
<evidence type="ECO:0000313" key="3">
    <source>
        <dbReference type="Proteomes" id="UP000242188"/>
    </source>
</evidence>
<sequence>MEQAMEILKDKYEFTIRWEPFFLRSDTPPEGRPKPAAYMDPSNPRLQGLIKAGAAVGLIFANKSPIFPSTLKPHALMEFAKEKNDGVYQNDVAEKLFKKYFTDGDILGEETLLGVAEEVGFERSEVNTYLNDKDALEKVFTSALKWSAQGISGVPTFYFNGKQVFSGAQETDTFVKMFDTVNERFPLQTNSKK</sequence>
<gene>
    <name evidence="2" type="ORF">KP79_PYT20288</name>
</gene>
<comment type="caution">
    <text evidence="2">The sequence shown here is derived from an EMBL/GenBank/DDBJ whole genome shotgun (WGS) entry which is preliminary data.</text>
</comment>
<evidence type="ECO:0000259" key="1">
    <source>
        <dbReference type="Pfam" id="PF01323"/>
    </source>
</evidence>
<dbReference type="GO" id="GO:0016491">
    <property type="term" value="F:oxidoreductase activity"/>
    <property type="evidence" value="ECO:0007669"/>
    <property type="project" value="InterPro"/>
</dbReference>
<dbReference type="Gene3D" id="3.40.30.10">
    <property type="entry name" value="Glutaredoxin"/>
    <property type="match status" value="1"/>
</dbReference>
<name>A0A210R158_MIZYE</name>
<dbReference type="PANTHER" id="PTHR13887">
    <property type="entry name" value="GLUTATHIONE S-TRANSFERASE KAPPA"/>
    <property type="match status" value="1"/>
</dbReference>